<comment type="caution">
    <text evidence="1">The sequence shown here is derived from an EMBL/GenBank/DDBJ whole genome shotgun (WGS) entry which is preliminary data.</text>
</comment>
<name>A0A158CNU7_9BURK</name>
<accession>A0A158CNU7</accession>
<gene>
    <name evidence="1" type="ORF">AWB75_05483</name>
</gene>
<reference evidence="1" key="1">
    <citation type="submission" date="2016-01" db="EMBL/GenBank/DDBJ databases">
        <authorList>
            <person name="Peeters C."/>
        </authorList>
    </citation>
    <scope>NUCLEOTIDE SEQUENCE [LARGE SCALE GENOMIC DNA]</scope>
    <source>
        <strain evidence="1">LMG 29318</strain>
    </source>
</reference>
<sequence length="54" mass="6183">MILFMNVRRQATVNARRLAQNEWPQAFPVISQFRSLDEAEFFGEPACNLPLATS</sequence>
<protein>
    <submittedName>
        <fullName evidence="1">Uncharacterized protein</fullName>
    </submittedName>
</protein>
<evidence type="ECO:0000313" key="1">
    <source>
        <dbReference type="EMBL" id="SAK84023.1"/>
    </source>
</evidence>
<dbReference type="AlphaFoldDB" id="A0A158CNU7"/>
<evidence type="ECO:0000313" key="2">
    <source>
        <dbReference type="Proteomes" id="UP000054870"/>
    </source>
</evidence>
<dbReference type="Proteomes" id="UP000054870">
    <property type="component" value="Unassembled WGS sequence"/>
</dbReference>
<proteinExistence type="predicted"/>
<organism evidence="1 2">
    <name type="scientific">Caballeronia catudaia</name>
    <dbReference type="NCBI Taxonomy" id="1777136"/>
    <lineage>
        <taxon>Bacteria</taxon>
        <taxon>Pseudomonadati</taxon>
        <taxon>Pseudomonadota</taxon>
        <taxon>Betaproteobacteria</taxon>
        <taxon>Burkholderiales</taxon>
        <taxon>Burkholderiaceae</taxon>
        <taxon>Caballeronia</taxon>
    </lineage>
</organism>
<dbReference type="EMBL" id="FCOF02000036">
    <property type="protein sequence ID" value="SAK84023.1"/>
    <property type="molecule type" value="Genomic_DNA"/>
</dbReference>
<keyword evidence="2" id="KW-1185">Reference proteome</keyword>